<accession>A0A9W8E7Q5</accession>
<gene>
    <name evidence="1" type="ORF">IWQ62_001897</name>
</gene>
<evidence type="ECO:0000313" key="2">
    <source>
        <dbReference type="Proteomes" id="UP001150925"/>
    </source>
</evidence>
<name>A0A9W8E7Q5_9FUNG</name>
<dbReference type="EMBL" id="JANBPY010000347">
    <property type="protein sequence ID" value="KAJ1967384.1"/>
    <property type="molecule type" value="Genomic_DNA"/>
</dbReference>
<organism evidence="1 2">
    <name type="scientific">Dispira parvispora</name>
    <dbReference type="NCBI Taxonomy" id="1520584"/>
    <lineage>
        <taxon>Eukaryota</taxon>
        <taxon>Fungi</taxon>
        <taxon>Fungi incertae sedis</taxon>
        <taxon>Zoopagomycota</taxon>
        <taxon>Kickxellomycotina</taxon>
        <taxon>Dimargaritomycetes</taxon>
        <taxon>Dimargaritales</taxon>
        <taxon>Dimargaritaceae</taxon>
        <taxon>Dispira</taxon>
    </lineage>
</organism>
<sequence length="325" mass="38098">MKNEDITDFKLSPESINEPGKYFEPKKSSVLKGHQLIAEGFRLQNEGAKAAQKIVKLRNDAIESLEWLKIKFSELLKVCKELDKESYTVLKELEEEPGKTAAYGNELLKNITGKWEKDKENYNPKKFAPKTMEYSILEDEELFIWFPLLHARKHGSPRFVANLLSYIKRNLIGKRDTVNKGNTDTSSDVNVNSDLFYDVIIPQVLLAFVDDYDIDKAKEFVKLTQKHSYHLYDDDDDQEHWPGRYTKYLDHFEQAKRWGYNPRYNPPPPIPHSQTIKQLQGTDYSIQELKYEENQKKPTLNLKLIRSDYWKQSDLIHKLQGYDGM</sequence>
<reference evidence="1" key="1">
    <citation type="submission" date="2022-07" db="EMBL/GenBank/DDBJ databases">
        <title>Phylogenomic reconstructions and comparative analyses of Kickxellomycotina fungi.</title>
        <authorList>
            <person name="Reynolds N.K."/>
            <person name="Stajich J.E."/>
            <person name="Barry K."/>
            <person name="Grigoriev I.V."/>
            <person name="Crous P."/>
            <person name="Smith M.E."/>
        </authorList>
    </citation>
    <scope>NUCLEOTIDE SEQUENCE</scope>
    <source>
        <strain evidence="1">RSA 1196</strain>
    </source>
</reference>
<dbReference type="Proteomes" id="UP001150925">
    <property type="component" value="Unassembled WGS sequence"/>
</dbReference>
<keyword evidence="2" id="KW-1185">Reference proteome</keyword>
<dbReference type="AlphaFoldDB" id="A0A9W8E7Q5"/>
<protein>
    <submittedName>
        <fullName evidence="1">Uncharacterized protein</fullName>
    </submittedName>
</protein>
<comment type="caution">
    <text evidence="1">The sequence shown here is derived from an EMBL/GenBank/DDBJ whole genome shotgun (WGS) entry which is preliminary data.</text>
</comment>
<proteinExistence type="predicted"/>
<evidence type="ECO:0000313" key="1">
    <source>
        <dbReference type="EMBL" id="KAJ1967384.1"/>
    </source>
</evidence>